<dbReference type="SUPFAM" id="SSF69635">
    <property type="entry name" value="Type III secretory system chaperone-like"/>
    <property type="match status" value="1"/>
</dbReference>
<dbReference type="RefSeq" id="WP_235294262.1">
    <property type="nucleotide sequence ID" value="NZ_BSOH01000021.1"/>
</dbReference>
<reference evidence="1" key="2">
    <citation type="submission" date="2023-01" db="EMBL/GenBank/DDBJ databases">
        <title>Draft genome sequence of Portibacter lacus strain NBRC 108769.</title>
        <authorList>
            <person name="Sun Q."/>
            <person name="Mori K."/>
        </authorList>
    </citation>
    <scope>NUCLEOTIDE SEQUENCE</scope>
    <source>
        <strain evidence="1">NBRC 108769</strain>
    </source>
</reference>
<dbReference type="EMBL" id="BSOH01000021">
    <property type="protein sequence ID" value="GLR18614.1"/>
    <property type="molecule type" value="Genomic_DNA"/>
</dbReference>
<dbReference type="AlphaFoldDB" id="A0AA37WGV6"/>
<dbReference type="Proteomes" id="UP001156666">
    <property type="component" value="Unassembled WGS sequence"/>
</dbReference>
<sequence length="434" mass="50513">MGFLDELFNRNTDKEEIKMLGRFSDAYKPSSNYKVWEDALLAYENEEYLKATINLLTFLKNPENKNISYQTAENEVTFQFFQGSKTISGFQNETKFRAEAKIAQTDDIKIGLSRRLLEKNYLLKYSRFALDEEGNILLIFDSYTVDASPNKLYQGLKEMATQADKLDDLILDEFSDLRPINNEHIIPRSEEQKEKQYVYLTHKINQCFHEIETSKLNIDQFPGGLSFLLLDLNYKLDYLLTPEGFLMDNLEKNHRVFFANDKSEVALKNNLFIKSFRKILEKDKEEIKAELYDVISTFGLPVPTPHETLTQLIESELNKMQWYKENKHTAIALAIPSYVVGYSLFSYALPMPDMKLLDLFYRVTESEFLNNGEFINGDTPNARRVKKEMARIENKYKSIHPHLDLNASAIDFSTMLTFSESFLNLIKDINLDHA</sequence>
<evidence type="ECO:0000313" key="2">
    <source>
        <dbReference type="Proteomes" id="UP001156666"/>
    </source>
</evidence>
<organism evidence="1 2">
    <name type="scientific">Portibacter lacus</name>
    <dbReference type="NCBI Taxonomy" id="1099794"/>
    <lineage>
        <taxon>Bacteria</taxon>
        <taxon>Pseudomonadati</taxon>
        <taxon>Bacteroidota</taxon>
        <taxon>Saprospiria</taxon>
        <taxon>Saprospirales</taxon>
        <taxon>Haliscomenobacteraceae</taxon>
        <taxon>Portibacter</taxon>
    </lineage>
</organism>
<keyword evidence="2" id="KW-1185">Reference proteome</keyword>
<reference evidence="1" key="1">
    <citation type="journal article" date="2014" name="Int. J. Syst. Evol. Microbiol.">
        <title>Complete genome sequence of Corynebacterium casei LMG S-19264T (=DSM 44701T), isolated from a smear-ripened cheese.</title>
        <authorList>
            <consortium name="US DOE Joint Genome Institute (JGI-PGF)"/>
            <person name="Walter F."/>
            <person name="Albersmeier A."/>
            <person name="Kalinowski J."/>
            <person name="Ruckert C."/>
        </authorList>
    </citation>
    <scope>NUCLEOTIDE SEQUENCE</scope>
    <source>
        <strain evidence="1">NBRC 108769</strain>
    </source>
</reference>
<proteinExistence type="predicted"/>
<comment type="caution">
    <text evidence="1">The sequence shown here is derived from an EMBL/GenBank/DDBJ whole genome shotgun (WGS) entry which is preliminary data.</text>
</comment>
<protein>
    <submittedName>
        <fullName evidence="1">Uncharacterized protein</fullName>
    </submittedName>
</protein>
<name>A0AA37WGV6_9BACT</name>
<gene>
    <name evidence="1" type="ORF">GCM10007940_32300</name>
</gene>
<evidence type="ECO:0000313" key="1">
    <source>
        <dbReference type="EMBL" id="GLR18614.1"/>
    </source>
</evidence>
<accession>A0AA37WGV6</accession>
<dbReference type="Gene3D" id="3.30.1460.10">
    <property type="match status" value="1"/>
</dbReference>